<reference evidence="2" key="1">
    <citation type="submission" date="2005-09" db="EMBL/GenBank/DDBJ databases">
        <authorList>
            <person name="Mural R.J."/>
            <person name="Li P.W."/>
            <person name="Adams M.D."/>
            <person name="Amanatides P.G."/>
            <person name="Baden-Tillson H."/>
            <person name="Barnstead M."/>
            <person name="Chin S.H."/>
            <person name="Dew I."/>
            <person name="Evans C.A."/>
            <person name="Ferriera S."/>
            <person name="Flanigan M."/>
            <person name="Fosler C."/>
            <person name="Glodek A."/>
            <person name="Gu Z."/>
            <person name="Holt R.A."/>
            <person name="Jennings D."/>
            <person name="Kraft C.L."/>
            <person name="Lu F."/>
            <person name="Nguyen T."/>
            <person name="Nusskern D.R."/>
            <person name="Pfannkoch C.M."/>
            <person name="Sitter C."/>
            <person name="Sutton G.G."/>
            <person name="Venter J.C."/>
            <person name="Wang Z."/>
            <person name="Woodage T."/>
            <person name="Zheng X.H."/>
            <person name="Zhong F."/>
        </authorList>
    </citation>
    <scope>NUCLEOTIDE SEQUENCE [LARGE SCALE GENOMIC DNA]</scope>
    <source>
        <strain>BN</strain>
        <strain evidence="2">Sprague-Dawley</strain>
    </source>
</reference>
<name>A6KIE2_RAT</name>
<accession>A6KIE2</accession>
<dbReference type="AlphaFoldDB" id="A6KIE2"/>
<evidence type="ECO:0000313" key="1">
    <source>
        <dbReference type="EMBL" id="EDL87797.1"/>
    </source>
</evidence>
<evidence type="ECO:0000313" key="2">
    <source>
        <dbReference type="Proteomes" id="UP000234681"/>
    </source>
</evidence>
<dbReference type="EMBL" id="CH474051">
    <property type="protein sequence ID" value="EDL87797.1"/>
    <property type="molecule type" value="Genomic_DNA"/>
</dbReference>
<protein>
    <submittedName>
        <fullName evidence="1">RCG19986</fullName>
    </submittedName>
</protein>
<sequence>MTGSLPWKGWESVLGLLKYLLAFTAD</sequence>
<dbReference type="Proteomes" id="UP000234681">
    <property type="component" value="Chromosome 20"/>
</dbReference>
<proteinExistence type="predicted"/>
<gene>
    <name evidence="1" type="ORF">rCG_19986</name>
</gene>
<organism evidence="1 2">
    <name type="scientific">Rattus norvegicus</name>
    <name type="common">Rat</name>
    <dbReference type="NCBI Taxonomy" id="10116"/>
    <lineage>
        <taxon>Eukaryota</taxon>
        <taxon>Metazoa</taxon>
        <taxon>Chordata</taxon>
        <taxon>Craniata</taxon>
        <taxon>Vertebrata</taxon>
        <taxon>Euteleostomi</taxon>
        <taxon>Mammalia</taxon>
        <taxon>Eutheria</taxon>
        <taxon>Euarchontoglires</taxon>
        <taxon>Glires</taxon>
        <taxon>Rodentia</taxon>
        <taxon>Myomorpha</taxon>
        <taxon>Muroidea</taxon>
        <taxon>Muridae</taxon>
        <taxon>Murinae</taxon>
        <taxon>Rattus</taxon>
    </lineage>
</organism>